<dbReference type="InterPro" id="IPR036322">
    <property type="entry name" value="WD40_repeat_dom_sf"/>
</dbReference>
<evidence type="ECO:0000313" key="2">
    <source>
        <dbReference type="Proteomes" id="UP000015241"/>
    </source>
</evidence>
<dbReference type="HOGENOM" id="CLU_131288_0_0_1"/>
<dbReference type="eggNOG" id="ENOG502RUZK">
    <property type="taxonomic scope" value="Eukaryota"/>
</dbReference>
<dbReference type="STRING" id="743788.S8DV78"/>
<dbReference type="InParanoid" id="S8DV78"/>
<gene>
    <name evidence="1" type="ORF">FOMPIDRAFT_42700</name>
</gene>
<dbReference type="AlphaFoldDB" id="S8DV78"/>
<evidence type="ECO:0000313" key="1">
    <source>
        <dbReference type="EMBL" id="EPS97066.1"/>
    </source>
</evidence>
<protein>
    <submittedName>
        <fullName evidence="1">Uncharacterized protein</fullName>
    </submittedName>
</protein>
<organism evidence="1 2">
    <name type="scientific">Fomitopsis schrenkii</name>
    <name type="common">Brown rot fungus</name>
    <dbReference type="NCBI Taxonomy" id="2126942"/>
    <lineage>
        <taxon>Eukaryota</taxon>
        <taxon>Fungi</taxon>
        <taxon>Dikarya</taxon>
        <taxon>Basidiomycota</taxon>
        <taxon>Agaricomycotina</taxon>
        <taxon>Agaricomycetes</taxon>
        <taxon>Polyporales</taxon>
        <taxon>Fomitopsis</taxon>
    </lineage>
</organism>
<dbReference type="InterPro" id="IPR015943">
    <property type="entry name" value="WD40/YVTN_repeat-like_dom_sf"/>
</dbReference>
<name>S8DV78_FOMSC</name>
<dbReference type="Proteomes" id="UP000015241">
    <property type="component" value="Unassembled WGS sequence"/>
</dbReference>
<dbReference type="Gene3D" id="2.130.10.10">
    <property type="entry name" value="YVTN repeat-like/Quinoprotein amine dehydrogenase"/>
    <property type="match status" value="1"/>
</dbReference>
<keyword evidence="2" id="KW-1185">Reference proteome</keyword>
<dbReference type="SUPFAM" id="SSF50978">
    <property type="entry name" value="WD40 repeat-like"/>
    <property type="match status" value="1"/>
</dbReference>
<proteinExistence type="predicted"/>
<reference evidence="1 2" key="1">
    <citation type="journal article" date="2012" name="Science">
        <title>The Paleozoic origin of enzymatic lignin decomposition reconstructed from 31 fungal genomes.</title>
        <authorList>
            <person name="Floudas D."/>
            <person name="Binder M."/>
            <person name="Riley R."/>
            <person name="Barry K."/>
            <person name="Blanchette R.A."/>
            <person name="Henrissat B."/>
            <person name="Martinez A.T."/>
            <person name="Otillar R."/>
            <person name="Spatafora J.W."/>
            <person name="Yadav J.S."/>
            <person name="Aerts A."/>
            <person name="Benoit I."/>
            <person name="Boyd A."/>
            <person name="Carlson A."/>
            <person name="Copeland A."/>
            <person name="Coutinho P.M."/>
            <person name="de Vries R.P."/>
            <person name="Ferreira P."/>
            <person name="Findley K."/>
            <person name="Foster B."/>
            <person name="Gaskell J."/>
            <person name="Glotzer D."/>
            <person name="Gorecki P."/>
            <person name="Heitman J."/>
            <person name="Hesse C."/>
            <person name="Hori C."/>
            <person name="Igarashi K."/>
            <person name="Jurgens J.A."/>
            <person name="Kallen N."/>
            <person name="Kersten P."/>
            <person name="Kohler A."/>
            <person name="Kuees U."/>
            <person name="Kumar T.K.A."/>
            <person name="Kuo A."/>
            <person name="LaButti K."/>
            <person name="Larrondo L.F."/>
            <person name="Lindquist E."/>
            <person name="Ling A."/>
            <person name="Lombard V."/>
            <person name="Lucas S."/>
            <person name="Lundell T."/>
            <person name="Martin R."/>
            <person name="McLaughlin D.J."/>
            <person name="Morgenstern I."/>
            <person name="Morin E."/>
            <person name="Murat C."/>
            <person name="Nagy L.G."/>
            <person name="Nolan M."/>
            <person name="Ohm R.A."/>
            <person name="Patyshakuliyeva A."/>
            <person name="Rokas A."/>
            <person name="Ruiz-Duenas F.J."/>
            <person name="Sabat G."/>
            <person name="Salamov A."/>
            <person name="Samejima M."/>
            <person name="Schmutz J."/>
            <person name="Slot J.C."/>
            <person name="St John F."/>
            <person name="Stenlid J."/>
            <person name="Sun H."/>
            <person name="Sun S."/>
            <person name="Syed K."/>
            <person name="Tsang A."/>
            <person name="Wiebenga A."/>
            <person name="Young D."/>
            <person name="Pisabarro A."/>
            <person name="Eastwood D.C."/>
            <person name="Martin F."/>
            <person name="Cullen D."/>
            <person name="Grigoriev I.V."/>
            <person name="Hibbett D.S."/>
        </authorList>
    </citation>
    <scope>NUCLEOTIDE SEQUENCE</scope>
    <source>
        <strain evidence="2">FP-58527</strain>
    </source>
</reference>
<feature type="non-terminal residue" evidence="1">
    <location>
        <position position="1"/>
    </location>
</feature>
<sequence>NGYSLCTGADSRLCVVKISTMEVQQEIKDVFCGPVTAICWVEFDGRKDEGFAYGCCNGAIHVYKWSAIAARYVFVSMIDAHPAQVQAVEFNTRFRRIASIGDGTPKVWKLDSQGHLHPIIDNFPRSQYIGRSIHFVDDGASVVATYLESHEVCVVSGEVQRHVAHFREQDLLHH</sequence>
<dbReference type="OrthoDB" id="2800964at2759"/>
<dbReference type="EMBL" id="KE504180">
    <property type="protein sequence ID" value="EPS97066.1"/>
    <property type="molecule type" value="Genomic_DNA"/>
</dbReference>
<accession>S8DV78</accession>